<name>A0ABW9FEC0_9NOCA</name>
<keyword evidence="5" id="KW-1185">Reference proteome</keyword>
<dbReference type="Pfam" id="PF13195">
    <property type="entry name" value="DUF4011"/>
    <property type="match status" value="1"/>
</dbReference>
<feature type="domain" description="DNA2/NAM7 helicase helicase" evidence="1">
    <location>
        <begin position="302"/>
        <end position="365"/>
    </location>
</feature>
<dbReference type="InterPro" id="IPR047187">
    <property type="entry name" value="SF1_C_Upf1"/>
</dbReference>
<feature type="domain" description="DNA2/NAM7 helicase helicase" evidence="1">
    <location>
        <begin position="1210"/>
        <end position="1251"/>
    </location>
</feature>
<evidence type="ECO:0000259" key="1">
    <source>
        <dbReference type="Pfam" id="PF13086"/>
    </source>
</evidence>
<dbReference type="PANTHER" id="PTHR10887">
    <property type="entry name" value="DNA2/NAM7 HELICASE FAMILY"/>
    <property type="match status" value="1"/>
</dbReference>
<dbReference type="PANTHER" id="PTHR10887:SF530">
    <property type="entry name" value="SUPERFAMILY I DNA HELICASES"/>
    <property type="match status" value="1"/>
</dbReference>
<dbReference type="Pfam" id="PF18741">
    <property type="entry name" value="MTES_1575"/>
    <property type="match status" value="1"/>
</dbReference>
<gene>
    <name evidence="4" type="ORF">ABEU20_002480</name>
</gene>
<feature type="domain" description="Restriction endonuclease type II-like" evidence="3">
    <location>
        <begin position="1517"/>
        <end position="1614"/>
    </location>
</feature>
<proteinExistence type="predicted"/>
<evidence type="ECO:0000259" key="2">
    <source>
        <dbReference type="Pfam" id="PF13087"/>
    </source>
</evidence>
<accession>A0ABW9FEC0</accession>
<dbReference type="Pfam" id="PF13087">
    <property type="entry name" value="AAA_12"/>
    <property type="match status" value="1"/>
</dbReference>
<dbReference type="Pfam" id="PF13086">
    <property type="entry name" value="AAA_11"/>
    <property type="match status" value="2"/>
</dbReference>
<dbReference type="SUPFAM" id="SSF52540">
    <property type="entry name" value="P-loop containing nucleoside triphosphate hydrolases"/>
    <property type="match status" value="2"/>
</dbReference>
<comment type="caution">
    <text evidence="4">The sequence shown here is derived from an EMBL/GenBank/DDBJ whole genome shotgun (WGS) entry which is preliminary data.</text>
</comment>
<feature type="domain" description="DNA2/NAM7 helicase-like C-terminal" evidence="2">
    <location>
        <begin position="1289"/>
        <end position="1470"/>
    </location>
</feature>
<protein>
    <submittedName>
        <fullName evidence="4">DUF3320 domain-containing protein</fullName>
    </submittedName>
</protein>
<dbReference type="InterPro" id="IPR045055">
    <property type="entry name" value="DNA2/NAM7-like"/>
</dbReference>
<dbReference type="RefSeq" id="WP_420164449.1">
    <property type="nucleotide sequence ID" value="NZ_JBDLNV010000003.1"/>
</dbReference>
<dbReference type="CDD" id="cd18808">
    <property type="entry name" value="SF1_C_Upf1"/>
    <property type="match status" value="1"/>
</dbReference>
<dbReference type="Proteomes" id="UP001629745">
    <property type="component" value="Unassembled WGS sequence"/>
</dbReference>
<sequence length="1835" mass="202244">MIFRRGRKVAEMPIGGEADVVSDGMSGDVARRLNRQLEVWRQDLLALDRRQRLLYFKHTKSASLEIGTPTGIDLLELVTEGEAPLYAPATDAEDPRPPAGAITVANKTADTLKAALRRLDVLSQQTYADKGVWTLYLGIGVLRWVDPADGAAVESPLLMVPVQLKRTGTDSPFVLFRTDDDVSLNPALKLKMDEFGIDLPDVDPDTADIEDLWDAVESAIDGRPGWALLERAVCSTFTFHKEAIFRDLQNNAAAVADHPMVQLLAVGPDAPAAGDFAFDPVPVDRLDDISPPEQMFSILDADSSQRRCILAAANGKSFVMDGPPGTGKSQTIANMIAELMATGKSVLFVSEKAAALDVVRDRLRGAGLGQFLFELHGAAATRKAVVQELAATLKTRASAARTFTELEAGHLVRTREELTAFAVAMNEVRTPLGMSVFQVVGRIESLSEHVDASAIAGSQRHDMTAEDLAALRAHARLLGNLWHVTERGDDYLWRGLERDDLGSPEARDLKRAAGDCAEAGSALSTRIDTADAETNLRFPRNSEGLQRRSNLLRLLENRVDVPVDWFTRNSLVPARERLAQARSAVEQISDGIADLESTVGPRWDDLEASWLEPLRKGLSDPLLGISATPSSIDALNRQLADVTDQVEPLVSDATQLATLLGLPSAGMTARRAGELVELALLGAATHRPESSWFNAALQNQVSGSIAVMESLVEHARRREEAMRGHFTPEALELDLAALTVRFREVHTGFRKLSKAARTDKKALRAVTVTGKVDKDLIARLDEAASWQQSVREMDAGANAHSSRLGASYAGFATDFDALRSALDNARRATQLAGVDVDAGKLAHQLGRDGVPDPALVLIAERLSGLLDRWRTTMSELDDRVPFSAVEDRAVDEVGLWAMEATERIAPVRSALVQVCAVAQNELSIGLASDYLEKVAHVRANLLELAADSAGDRALFGGIELGMDSDFAGIAARLDWAEQVRSAVGMRIPDAAASRFAFVTMPASELDEVTERWHRACGNLVRHFTPARQAEVEVDLTADIDDAVELLTDLEATAVPDIESWCSYVRENSWADEAGFGPVLAELRKSRRSAETVAQSIEYAALEAWIDETVRRDLRLAGYRADNRDGAVERFRQLDHALMKDAHARVIERCNERAPRTLTSRAAQVIVREAEKKTRHKPVRVLLEETDSLAQELKPCFMMTPLTVSQFLSPNMRFDVVIFDEASQVLPSDAVNCVYRGRQLIVAGDQKQLPPTDFFSASTDIADNEDGDELDVFQSVLDLAKGAGGLTSLPLNWHYRSRHEDLITYSNYRFYDGKLFTFPSAVFDAPNLGVELIPVNGTYRRGTSRDNPVEAAKVVERVLYFTEHHPGESLGVVTFSSAQADAVQAEIERQSAAHPVLADLLGDHDRLDGFFVKSLENVQGDERDVIIFSLGYGPDENGKFTMNFGPLNRDGGWRRLNVAITRARQRVEIVSSFRAAHMSATSNEAIRHLKNYLDFAERGQKALALDLEDSLGDVESPFEEQVIDRIRSWGYEVVPQVGVAGYRIDMAVRHPDKPGSYAIGIECDGAAYHSSRTARDRDRLREAVLRNLGWEIHRIWGLSWWREREVQEKRLRAAIEEAIAADGSVPTLVVDRTVSVPEVQVVDVDFDSKPDWVTDYRRYRDYGGLVRDVKTAEGKRDLRSFFTKAIQTEAPVHKEVLLERFKDEWGIQRLRAATRQIAEDVLRAVEVDGRSVSPGNDDVCRLPGKPRPDVRVPVRGLPPRKLEHIPFEELDLAVAHIIQDARSIDIDPLAQQVVKTFGWQRVTEEARSTVEASVVRLAAAGDVARSETGELSVVFD</sequence>
<reference evidence="4 5" key="1">
    <citation type="submission" date="2023-11" db="EMBL/GenBank/DDBJ databases">
        <authorList>
            <person name="Val-Calvo J."/>
            <person name="Scortti M."/>
            <person name="Vazquez-Boland J."/>
        </authorList>
    </citation>
    <scope>NUCLEOTIDE SEQUENCE [LARGE SCALE GENOMIC DNA]</scope>
    <source>
        <strain evidence="4 5">PAM 2766</strain>
    </source>
</reference>
<evidence type="ECO:0000313" key="5">
    <source>
        <dbReference type="Proteomes" id="UP001629745"/>
    </source>
</evidence>
<dbReference type="InterPro" id="IPR049468">
    <property type="entry name" value="Restrct_endonuc-II-like_dom"/>
</dbReference>
<dbReference type="EMBL" id="JBDLNV010000003">
    <property type="protein sequence ID" value="MFM1723907.1"/>
    <property type="molecule type" value="Genomic_DNA"/>
</dbReference>
<dbReference type="InterPro" id="IPR011335">
    <property type="entry name" value="Restrct_endonuc-II-like"/>
</dbReference>
<evidence type="ECO:0000259" key="3">
    <source>
        <dbReference type="Pfam" id="PF18741"/>
    </source>
</evidence>
<organism evidence="4 5">
    <name type="scientific">Rhodococcus parequi</name>
    <dbReference type="NCBI Taxonomy" id="3137122"/>
    <lineage>
        <taxon>Bacteria</taxon>
        <taxon>Bacillati</taxon>
        <taxon>Actinomycetota</taxon>
        <taxon>Actinomycetes</taxon>
        <taxon>Mycobacteriales</taxon>
        <taxon>Nocardiaceae</taxon>
        <taxon>Rhodococcus</taxon>
    </lineage>
</organism>
<dbReference type="Gene3D" id="3.40.960.10">
    <property type="entry name" value="VSR Endonuclease"/>
    <property type="match status" value="1"/>
</dbReference>
<evidence type="ECO:0000313" key="4">
    <source>
        <dbReference type="EMBL" id="MFM1723907.1"/>
    </source>
</evidence>
<dbReference type="SUPFAM" id="SSF52980">
    <property type="entry name" value="Restriction endonuclease-like"/>
    <property type="match status" value="1"/>
</dbReference>
<dbReference type="InterPro" id="IPR041679">
    <property type="entry name" value="DNA2/NAM7-like_C"/>
</dbReference>
<dbReference type="InterPro" id="IPR027417">
    <property type="entry name" value="P-loop_NTPase"/>
</dbReference>
<dbReference type="InterPro" id="IPR025103">
    <property type="entry name" value="DUF4011"/>
</dbReference>
<dbReference type="InterPro" id="IPR041677">
    <property type="entry name" value="DNA2/NAM7_AAA_11"/>
</dbReference>
<dbReference type="Gene3D" id="3.40.50.300">
    <property type="entry name" value="P-loop containing nucleotide triphosphate hydrolases"/>
    <property type="match status" value="3"/>
</dbReference>